<gene>
    <name evidence="2" type="ORF">FUG_LOCUS318502</name>
    <name evidence="1" type="ORF">MDCFG202_LOCUS449457</name>
</gene>
<protein>
    <submittedName>
        <fullName evidence="2">Uncharacterized protein</fullName>
    </submittedName>
</protein>
<dbReference type="AlphaFoldDB" id="A0A679NS68"/>
<dbReference type="EMBL" id="CAAKMV010000135">
    <property type="protein sequence ID" value="VIO58829.1"/>
    <property type="molecule type" value="Genomic_DNA"/>
</dbReference>
<dbReference type="Proteomes" id="UP000746612">
    <property type="component" value="Unassembled WGS sequence"/>
</dbReference>
<reference evidence="1" key="2">
    <citation type="submission" date="2021-03" db="EMBL/GenBank/DDBJ databases">
        <authorList>
            <person name="Alouane T."/>
            <person name="Langin T."/>
            <person name="Bonhomme L."/>
        </authorList>
    </citation>
    <scope>NUCLEOTIDE SEQUENCE</scope>
    <source>
        <strain evidence="1">MDC_Fg202</strain>
    </source>
</reference>
<proteinExistence type="predicted"/>
<reference evidence="2" key="1">
    <citation type="submission" date="2019-04" db="EMBL/GenBank/DDBJ databases">
        <authorList>
            <person name="Melise S."/>
            <person name="Noan J."/>
            <person name="Okalmin O."/>
        </authorList>
    </citation>
    <scope>NUCLEOTIDE SEQUENCE</scope>
    <source>
        <strain evidence="2">FN9</strain>
    </source>
</reference>
<sequence>MCGPSRVYGHPHSCSDVSDALASASSAQAQTTVLRSIAGPPGFHTSRVVWPVSRTLRDSLGLYNGVVYTGCNGIGCLDLMDEVATINRVCCEGFKSVGCKAGSGRDPGLPEIYTLLKEQLLRRRN</sequence>
<name>A0A679NS68_GIBZA</name>
<evidence type="ECO:0000313" key="2">
    <source>
        <dbReference type="EMBL" id="VIO58829.1"/>
    </source>
</evidence>
<dbReference type="EMBL" id="CAJPIJ010000163">
    <property type="protein sequence ID" value="CAG1999556.1"/>
    <property type="molecule type" value="Genomic_DNA"/>
</dbReference>
<evidence type="ECO:0000313" key="1">
    <source>
        <dbReference type="EMBL" id="CAG1999556.1"/>
    </source>
</evidence>
<organism evidence="2">
    <name type="scientific">Gibberella zeae</name>
    <name type="common">Wheat head blight fungus</name>
    <name type="synonym">Fusarium graminearum</name>
    <dbReference type="NCBI Taxonomy" id="5518"/>
    <lineage>
        <taxon>Eukaryota</taxon>
        <taxon>Fungi</taxon>
        <taxon>Dikarya</taxon>
        <taxon>Ascomycota</taxon>
        <taxon>Pezizomycotina</taxon>
        <taxon>Sordariomycetes</taxon>
        <taxon>Hypocreomycetidae</taxon>
        <taxon>Hypocreales</taxon>
        <taxon>Nectriaceae</taxon>
        <taxon>Fusarium</taxon>
    </lineage>
</organism>
<accession>A0A679NS68</accession>